<evidence type="ECO:0000313" key="6">
    <source>
        <dbReference type="Proteomes" id="UP000199452"/>
    </source>
</evidence>
<reference evidence="5 6" key="1">
    <citation type="submission" date="2016-09" db="EMBL/GenBank/DDBJ databases">
        <authorList>
            <person name="Capua I."/>
            <person name="De Benedictis P."/>
            <person name="Joannis T."/>
            <person name="Lombin L.H."/>
            <person name="Cattoli G."/>
        </authorList>
    </citation>
    <scope>NUCLEOTIDE SEQUENCE [LARGE SCALE GENOMIC DNA]</scope>
    <source>
        <strain evidence="5 6">A7P-90m</strain>
    </source>
</reference>
<keyword evidence="1" id="KW-0805">Transcription regulation</keyword>
<dbReference type="InterPro" id="IPR036388">
    <property type="entry name" value="WH-like_DNA-bd_sf"/>
</dbReference>
<dbReference type="RefSeq" id="WP_092441008.1">
    <property type="nucleotide sequence ID" value="NZ_FMYP01000122.1"/>
</dbReference>
<feature type="domain" description="HTH luxR-type" evidence="4">
    <location>
        <begin position="107"/>
        <end position="172"/>
    </location>
</feature>
<evidence type="ECO:0000256" key="2">
    <source>
        <dbReference type="ARBA" id="ARBA00023125"/>
    </source>
</evidence>
<evidence type="ECO:0000259" key="4">
    <source>
        <dbReference type="PROSITE" id="PS50043"/>
    </source>
</evidence>
<evidence type="ECO:0000256" key="3">
    <source>
        <dbReference type="ARBA" id="ARBA00023163"/>
    </source>
</evidence>
<dbReference type="PRINTS" id="PR00038">
    <property type="entry name" value="HTHLUXR"/>
</dbReference>
<accession>A0A1G6TFZ3</accession>
<dbReference type="OrthoDB" id="965844at2"/>
<evidence type="ECO:0000256" key="1">
    <source>
        <dbReference type="ARBA" id="ARBA00023015"/>
    </source>
</evidence>
<evidence type="ECO:0000313" key="5">
    <source>
        <dbReference type="EMBL" id="SDD27959.1"/>
    </source>
</evidence>
<keyword evidence="3" id="KW-0804">Transcription</keyword>
<dbReference type="CDD" id="cd06170">
    <property type="entry name" value="LuxR_C_like"/>
    <property type="match status" value="1"/>
</dbReference>
<dbReference type="Pfam" id="PF00196">
    <property type="entry name" value="GerE"/>
    <property type="match status" value="1"/>
</dbReference>
<gene>
    <name evidence="5" type="ORF">SAMN05216323_11222</name>
</gene>
<dbReference type="Proteomes" id="UP000199452">
    <property type="component" value="Unassembled WGS sequence"/>
</dbReference>
<dbReference type="SUPFAM" id="SSF46894">
    <property type="entry name" value="C-terminal effector domain of the bipartite response regulators"/>
    <property type="match status" value="1"/>
</dbReference>
<dbReference type="GO" id="GO:0003677">
    <property type="term" value="F:DNA binding"/>
    <property type="evidence" value="ECO:0007669"/>
    <property type="project" value="UniProtKB-KW"/>
</dbReference>
<name>A0A1G6TFZ3_9BACT</name>
<dbReference type="Gene3D" id="1.10.10.10">
    <property type="entry name" value="Winged helix-like DNA-binding domain superfamily/Winged helix DNA-binding domain"/>
    <property type="match status" value="1"/>
</dbReference>
<sequence>MIKLAIIRALQEETIGDERQDQLSSPTQEQIISFIHLTLPLEQELELLRIICEHQEIENGMVAATSVYPKTAATTELSASYQNKGKVLRGLTLMNRFIQSLPTPANEQHNCFKLTCREVEIMELITRGLLNKEIAAKLNISPQTVKNHLRKIFQKLRVENRTEATALWLAMLPR</sequence>
<dbReference type="InterPro" id="IPR016032">
    <property type="entry name" value="Sig_transdc_resp-reg_C-effctor"/>
</dbReference>
<dbReference type="SMART" id="SM00421">
    <property type="entry name" value="HTH_LUXR"/>
    <property type="match status" value="1"/>
</dbReference>
<protein>
    <submittedName>
        <fullName evidence="5">Regulatory protein, luxR family</fullName>
    </submittedName>
</protein>
<dbReference type="InterPro" id="IPR000792">
    <property type="entry name" value="Tscrpt_reg_LuxR_C"/>
</dbReference>
<dbReference type="PANTHER" id="PTHR44688:SF16">
    <property type="entry name" value="DNA-BINDING TRANSCRIPTIONAL ACTIVATOR DEVR_DOSR"/>
    <property type="match status" value="1"/>
</dbReference>
<keyword evidence="2" id="KW-0238">DNA-binding</keyword>
<proteinExistence type="predicted"/>
<dbReference type="GO" id="GO:0006355">
    <property type="term" value="P:regulation of DNA-templated transcription"/>
    <property type="evidence" value="ECO:0007669"/>
    <property type="project" value="InterPro"/>
</dbReference>
<organism evidence="5 6">
    <name type="scientific">Williamwhitmania taraxaci</name>
    <dbReference type="NCBI Taxonomy" id="1640674"/>
    <lineage>
        <taxon>Bacteria</taxon>
        <taxon>Pseudomonadati</taxon>
        <taxon>Bacteroidota</taxon>
        <taxon>Bacteroidia</taxon>
        <taxon>Bacteroidales</taxon>
        <taxon>Williamwhitmaniaceae</taxon>
        <taxon>Williamwhitmania</taxon>
    </lineage>
</organism>
<dbReference type="STRING" id="1640674.SAMN05216323_11222"/>
<dbReference type="PANTHER" id="PTHR44688">
    <property type="entry name" value="DNA-BINDING TRANSCRIPTIONAL ACTIVATOR DEVR_DOSR"/>
    <property type="match status" value="1"/>
</dbReference>
<keyword evidence="6" id="KW-1185">Reference proteome</keyword>
<dbReference type="EMBL" id="FMYP01000122">
    <property type="protein sequence ID" value="SDD27959.1"/>
    <property type="molecule type" value="Genomic_DNA"/>
</dbReference>
<dbReference type="PROSITE" id="PS50043">
    <property type="entry name" value="HTH_LUXR_2"/>
    <property type="match status" value="1"/>
</dbReference>
<dbReference type="AlphaFoldDB" id="A0A1G6TFZ3"/>